<dbReference type="SUPFAM" id="SSF46785">
    <property type="entry name" value="Winged helix' DNA-binding domain"/>
    <property type="match status" value="1"/>
</dbReference>
<keyword evidence="3" id="KW-0804">Transcription</keyword>
<dbReference type="PANTHER" id="PTHR43132:SF6">
    <property type="entry name" value="HTH-TYPE TRANSCRIPTIONAL REPRESSOR CZRA"/>
    <property type="match status" value="1"/>
</dbReference>
<dbReference type="RefSeq" id="WP_078756633.1">
    <property type="nucleotide sequence ID" value="NZ_FUWO01000032.1"/>
</dbReference>
<evidence type="ECO:0000256" key="2">
    <source>
        <dbReference type="ARBA" id="ARBA00023125"/>
    </source>
</evidence>
<dbReference type="OrthoDB" id="9794330at2"/>
<reference evidence="6" key="1">
    <citation type="submission" date="2017-02" db="EMBL/GenBank/DDBJ databases">
        <authorList>
            <person name="Varghese N."/>
            <person name="Submissions S."/>
        </authorList>
    </citation>
    <scope>NUCLEOTIDE SEQUENCE [LARGE SCALE GENOMIC DNA]</scope>
    <source>
        <strain evidence="6">DSM 15739</strain>
    </source>
</reference>
<feature type="domain" description="HTH arsR-type" evidence="4">
    <location>
        <begin position="23"/>
        <end position="118"/>
    </location>
</feature>
<dbReference type="Pfam" id="PF01022">
    <property type="entry name" value="HTH_5"/>
    <property type="match status" value="1"/>
</dbReference>
<keyword evidence="1" id="KW-0805">Transcription regulation</keyword>
<dbReference type="PANTHER" id="PTHR43132">
    <property type="entry name" value="ARSENICAL RESISTANCE OPERON REPRESSOR ARSR-RELATED"/>
    <property type="match status" value="1"/>
</dbReference>
<evidence type="ECO:0000256" key="3">
    <source>
        <dbReference type="ARBA" id="ARBA00023163"/>
    </source>
</evidence>
<dbReference type="InterPro" id="IPR036390">
    <property type="entry name" value="WH_DNA-bd_sf"/>
</dbReference>
<evidence type="ECO:0000313" key="6">
    <source>
        <dbReference type="Proteomes" id="UP000189941"/>
    </source>
</evidence>
<proteinExistence type="predicted"/>
<dbReference type="NCBIfam" id="NF033788">
    <property type="entry name" value="HTH_metalloreg"/>
    <property type="match status" value="1"/>
</dbReference>
<dbReference type="AlphaFoldDB" id="A0A1T4PA36"/>
<evidence type="ECO:0000259" key="4">
    <source>
        <dbReference type="PROSITE" id="PS50987"/>
    </source>
</evidence>
<evidence type="ECO:0000313" key="5">
    <source>
        <dbReference type="EMBL" id="SJZ88106.1"/>
    </source>
</evidence>
<organism evidence="5 6">
    <name type="scientific">Globicatella sulfidifaciens DSM 15739</name>
    <dbReference type="NCBI Taxonomy" id="1121925"/>
    <lineage>
        <taxon>Bacteria</taxon>
        <taxon>Bacillati</taxon>
        <taxon>Bacillota</taxon>
        <taxon>Bacilli</taxon>
        <taxon>Lactobacillales</taxon>
        <taxon>Aerococcaceae</taxon>
        <taxon>Globicatella</taxon>
    </lineage>
</organism>
<keyword evidence="6" id="KW-1185">Reference proteome</keyword>
<name>A0A1T4PA36_9LACT</name>
<dbReference type="EMBL" id="FUWO01000032">
    <property type="protein sequence ID" value="SJZ88106.1"/>
    <property type="molecule type" value="Genomic_DNA"/>
</dbReference>
<dbReference type="CDD" id="cd00090">
    <property type="entry name" value="HTH_ARSR"/>
    <property type="match status" value="1"/>
</dbReference>
<dbReference type="Proteomes" id="UP000189941">
    <property type="component" value="Unassembled WGS sequence"/>
</dbReference>
<dbReference type="SMART" id="SM00418">
    <property type="entry name" value="HTH_ARSR"/>
    <property type="match status" value="1"/>
</dbReference>
<dbReference type="PRINTS" id="PR00778">
    <property type="entry name" value="HTHARSR"/>
</dbReference>
<dbReference type="InterPro" id="IPR036388">
    <property type="entry name" value="WH-like_DNA-bd_sf"/>
</dbReference>
<dbReference type="Gene3D" id="1.10.10.10">
    <property type="entry name" value="Winged helix-like DNA-binding domain superfamily/Winged helix DNA-binding domain"/>
    <property type="match status" value="1"/>
</dbReference>
<dbReference type="InterPro" id="IPR051011">
    <property type="entry name" value="Metal_resp_trans_reg"/>
</dbReference>
<dbReference type="InterPro" id="IPR001845">
    <property type="entry name" value="HTH_ArsR_DNA-bd_dom"/>
</dbReference>
<keyword evidence="2 5" id="KW-0238">DNA-binding</keyword>
<dbReference type="GO" id="GO:0003700">
    <property type="term" value="F:DNA-binding transcription factor activity"/>
    <property type="evidence" value="ECO:0007669"/>
    <property type="project" value="InterPro"/>
</dbReference>
<gene>
    <name evidence="5" type="ORF">SAMN02746011_01984</name>
</gene>
<dbReference type="GO" id="GO:0003677">
    <property type="term" value="F:DNA binding"/>
    <property type="evidence" value="ECO:0007669"/>
    <property type="project" value="UniProtKB-KW"/>
</dbReference>
<dbReference type="PROSITE" id="PS50987">
    <property type="entry name" value="HTH_ARSR_2"/>
    <property type="match status" value="1"/>
</dbReference>
<sequence length="124" mass="14166">MKEYICMADVEIEREKKKLSNFVDEATLEHKATIFKILGDLNRVKIVEILSHYPQLCVNEIAQFIDASVATTSHHLITLKNNGIIKSVKEGKHVIYMLDTDYVTSLFETVDLLRVQCPKMKAAK</sequence>
<dbReference type="InterPro" id="IPR011991">
    <property type="entry name" value="ArsR-like_HTH"/>
</dbReference>
<dbReference type="STRING" id="1121925.SAMN02746011_01984"/>
<evidence type="ECO:0000256" key="1">
    <source>
        <dbReference type="ARBA" id="ARBA00023015"/>
    </source>
</evidence>
<protein>
    <submittedName>
        <fullName evidence="5">DNA-binding transcriptional regulator, ArsR family</fullName>
    </submittedName>
</protein>
<accession>A0A1T4PA36</accession>